<evidence type="ECO:0000313" key="1">
    <source>
        <dbReference type="EMBL" id="KAL2293748.1"/>
    </source>
</evidence>
<evidence type="ECO:0000313" key="2">
    <source>
        <dbReference type="Proteomes" id="UP001600888"/>
    </source>
</evidence>
<evidence type="ECO:0008006" key="3">
    <source>
        <dbReference type="Google" id="ProtNLM"/>
    </source>
</evidence>
<comment type="caution">
    <text evidence="1">The sequence shown here is derived from an EMBL/GenBank/DDBJ whole genome shotgun (WGS) entry which is preliminary data.</text>
</comment>
<protein>
    <recommendedName>
        <fullName evidence="3">Secreted protein</fullName>
    </recommendedName>
</protein>
<organism evidence="1 2">
    <name type="scientific">Diaporthe vaccinii</name>
    <dbReference type="NCBI Taxonomy" id="105482"/>
    <lineage>
        <taxon>Eukaryota</taxon>
        <taxon>Fungi</taxon>
        <taxon>Dikarya</taxon>
        <taxon>Ascomycota</taxon>
        <taxon>Pezizomycotina</taxon>
        <taxon>Sordariomycetes</taxon>
        <taxon>Sordariomycetidae</taxon>
        <taxon>Diaporthales</taxon>
        <taxon>Diaporthaceae</taxon>
        <taxon>Diaporthe</taxon>
        <taxon>Diaporthe eres species complex</taxon>
    </lineage>
</organism>
<name>A0ABR4FGB4_9PEZI</name>
<gene>
    <name evidence="1" type="ORF">FJTKL_05562</name>
</gene>
<sequence length="86" mass="9614">MVICCQQYPVLLSASLLRNAYVRTRRLTATVVLLGALGSCTRHSTHVASRQGRGKPGFALYSAFFRGQRGWKSAKDRLDLHYLVAF</sequence>
<keyword evidence="2" id="KW-1185">Reference proteome</keyword>
<accession>A0ABR4FGB4</accession>
<proteinExistence type="predicted"/>
<reference evidence="1 2" key="1">
    <citation type="submission" date="2024-03" db="EMBL/GenBank/DDBJ databases">
        <title>A high-quality draft genome sequence of Diaporthe vaccinii, a causative agent of upright dieback and viscid rot disease in cranberry plants.</title>
        <authorList>
            <person name="Sarrasin M."/>
            <person name="Lang B.F."/>
            <person name="Burger G."/>
        </authorList>
    </citation>
    <scope>NUCLEOTIDE SEQUENCE [LARGE SCALE GENOMIC DNA]</scope>
    <source>
        <strain evidence="1 2">IS7</strain>
    </source>
</reference>
<dbReference type="Proteomes" id="UP001600888">
    <property type="component" value="Unassembled WGS sequence"/>
</dbReference>
<dbReference type="EMBL" id="JBAWTH010000001">
    <property type="protein sequence ID" value="KAL2293748.1"/>
    <property type="molecule type" value="Genomic_DNA"/>
</dbReference>